<dbReference type="AlphaFoldDB" id="A0A067NX28"/>
<sequence length="432" mass="47794">MAMSATRGPERRVLHHQPGKLPLEVIAEIIATVADGTDFDSADPDRDPDVHHPLADASLVSRTWNTICRPHVFHTLSISSTNTSARLHFLHFDAPYLSDHIRTVRLWLEGEYACPASEWYPACFGRLTNLRALHVDHGIASLLKEQELLAAGISAMLAAPCLRKLVLRGWDFSTGASDLLAMLPPTLEDLMLELISATTEGDTAQPTSPLRLYALRHLELQAVFHPMLTSTRLIDCPNLQRLTAGWYAYQSWNLPPWIPDTLSELVLRAAPECNIPDFGTAIKPSAVTIEPSGEMSYLEVFVWIQDCINHLPFPGCIQTLTLNIFKQQSASDDDCEGLFPTPSEYEVLCSFLVRLYEGGGVRRITLNMTAAVHASAAELRVDAGREAAKVETAFAMLLEGNVLDVCCMSASCHVEDTIVHCRIPRRESVKSM</sequence>
<protein>
    <recommendedName>
        <fullName evidence="3">F-box domain-containing protein</fullName>
    </recommendedName>
</protein>
<dbReference type="OrthoDB" id="10290021at2759"/>
<reference evidence="2" key="1">
    <citation type="journal article" date="2014" name="Proc. Natl. Acad. Sci. U.S.A.">
        <title>Extensive sampling of basidiomycete genomes demonstrates inadequacy of the white-rot/brown-rot paradigm for wood decay fungi.</title>
        <authorList>
            <person name="Riley R."/>
            <person name="Salamov A.A."/>
            <person name="Brown D.W."/>
            <person name="Nagy L.G."/>
            <person name="Floudas D."/>
            <person name="Held B.W."/>
            <person name="Levasseur A."/>
            <person name="Lombard V."/>
            <person name="Morin E."/>
            <person name="Otillar R."/>
            <person name="Lindquist E.A."/>
            <person name="Sun H."/>
            <person name="LaButti K.M."/>
            <person name="Schmutz J."/>
            <person name="Jabbour D."/>
            <person name="Luo H."/>
            <person name="Baker S.E."/>
            <person name="Pisabarro A.G."/>
            <person name="Walton J.D."/>
            <person name="Blanchette R.A."/>
            <person name="Henrissat B."/>
            <person name="Martin F."/>
            <person name="Cullen D."/>
            <person name="Hibbett D.S."/>
            <person name="Grigoriev I.V."/>
        </authorList>
    </citation>
    <scope>NUCLEOTIDE SEQUENCE [LARGE SCALE GENOMIC DNA]</scope>
    <source>
        <strain evidence="2">PC15</strain>
    </source>
</reference>
<dbReference type="HOGENOM" id="CLU_039084_0_0_1"/>
<gene>
    <name evidence="1" type="ORF">PLEOSDRAFT_156426</name>
</gene>
<accession>A0A067NX28</accession>
<evidence type="ECO:0000313" key="1">
    <source>
        <dbReference type="EMBL" id="KDQ28687.1"/>
    </source>
</evidence>
<name>A0A067NX28_PLEO1</name>
<dbReference type="InParanoid" id="A0A067NX28"/>
<proteinExistence type="predicted"/>
<dbReference type="SUPFAM" id="SSF52047">
    <property type="entry name" value="RNI-like"/>
    <property type="match status" value="1"/>
</dbReference>
<dbReference type="EMBL" id="KL198007">
    <property type="protein sequence ID" value="KDQ28687.1"/>
    <property type="molecule type" value="Genomic_DNA"/>
</dbReference>
<evidence type="ECO:0008006" key="3">
    <source>
        <dbReference type="Google" id="ProtNLM"/>
    </source>
</evidence>
<dbReference type="Proteomes" id="UP000027073">
    <property type="component" value="Unassembled WGS sequence"/>
</dbReference>
<evidence type="ECO:0000313" key="2">
    <source>
        <dbReference type="Proteomes" id="UP000027073"/>
    </source>
</evidence>
<dbReference type="VEuPathDB" id="FungiDB:PLEOSDRAFT_156426"/>
<organism evidence="1 2">
    <name type="scientific">Pleurotus ostreatus (strain PC15)</name>
    <name type="common">Oyster mushroom</name>
    <dbReference type="NCBI Taxonomy" id="1137138"/>
    <lineage>
        <taxon>Eukaryota</taxon>
        <taxon>Fungi</taxon>
        <taxon>Dikarya</taxon>
        <taxon>Basidiomycota</taxon>
        <taxon>Agaricomycotina</taxon>
        <taxon>Agaricomycetes</taxon>
        <taxon>Agaricomycetidae</taxon>
        <taxon>Agaricales</taxon>
        <taxon>Pleurotineae</taxon>
        <taxon>Pleurotaceae</taxon>
        <taxon>Pleurotus</taxon>
    </lineage>
</organism>